<feature type="region of interest" description="Disordered" evidence="1">
    <location>
        <begin position="1"/>
        <end position="81"/>
    </location>
</feature>
<name>A0A7E5WUN8_TRINI</name>
<proteinExistence type="predicted"/>
<gene>
    <name evidence="3" type="primary">LOC113505474</name>
</gene>
<protein>
    <submittedName>
        <fullName evidence="3">Uncharacterized protein LOC113505474</fullName>
    </submittedName>
</protein>
<feature type="region of interest" description="Disordered" evidence="1">
    <location>
        <begin position="123"/>
        <end position="152"/>
    </location>
</feature>
<evidence type="ECO:0000313" key="3">
    <source>
        <dbReference type="RefSeq" id="XP_026743997.1"/>
    </source>
</evidence>
<keyword evidence="2" id="KW-1185">Reference proteome</keyword>
<reference evidence="3" key="1">
    <citation type="submission" date="2025-08" db="UniProtKB">
        <authorList>
            <consortium name="RefSeq"/>
        </authorList>
    </citation>
    <scope>IDENTIFICATION</scope>
</reference>
<accession>A0A7E5WUN8</accession>
<feature type="compositionally biased region" description="Polar residues" evidence="1">
    <location>
        <begin position="128"/>
        <end position="137"/>
    </location>
</feature>
<feature type="compositionally biased region" description="Acidic residues" evidence="1">
    <location>
        <begin position="43"/>
        <end position="53"/>
    </location>
</feature>
<organism evidence="2 3">
    <name type="scientific">Trichoplusia ni</name>
    <name type="common">Cabbage looper</name>
    <dbReference type="NCBI Taxonomy" id="7111"/>
    <lineage>
        <taxon>Eukaryota</taxon>
        <taxon>Metazoa</taxon>
        <taxon>Ecdysozoa</taxon>
        <taxon>Arthropoda</taxon>
        <taxon>Hexapoda</taxon>
        <taxon>Insecta</taxon>
        <taxon>Pterygota</taxon>
        <taxon>Neoptera</taxon>
        <taxon>Endopterygota</taxon>
        <taxon>Lepidoptera</taxon>
        <taxon>Glossata</taxon>
        <taxon>Ditrysia</taxon>
        <taxon>Noctuoidea</taxon>
        <taxon>Noctuidae</taxon>
        <taxon>Plusiinae</taxon>
        <taxon>Trichoplusia</taxon>
    </lineage>
</organism>
<evidence type="ECO:0000256" key="1">
    <source>
        <dbReference type="SAM" id="MobiDB-lite"/>
    </source>
</evidence>
<evidence type="ECO:0000313" key="2">
    <source>
        <dbReference type="Proteomes" id="UP000322000"/>
    </source>
</evidence>
<dbReference type="KEGG" id="tnl:113505474"/>
<dbReference type="AlphaFoldDB" id="A0A7E5WUN8"/>
<dbReference type="GeneID" id="113505474"/>
<feature type="compositionally biased region" description="Polar residues" evidence="1">
    <location>
        <begin position="19"/>
        <end position="42"/>
    </location>
</feature>
<dbReference type="RefSeq" id="XP_026743997.1">
    <property type="nucleotide sequence ID" value="XM_026888196.1"/>
</dbReference>
<sequence length="237" mass="26162">MISESSDPPPELQQDVQDDSQLNSNGESSNDFEVAQYTQQNDSEGDQYIEQDESVEHEYNEQNESTDFNEQNDSISQDNGENETICNEFSVQNEDGCDGSEFIQDNSCEDNVFNEQNDCNCEQEDCNTDQQSPSSSIEGEGQVEQLEGGMPPPDFVDSACQTDRDTDTPLQVAAAAAPIEYCEVNPMNTIELVPAMAHLEAQAIVAEPQYFAGAEGENLNVQRVECGDGYGYFVILN</sequence>
<feature type="compositionally biased region" description="Low complexity" evidence="1">
    <location>
        <begin position="138"/>
        <end position="149"/>
    </location>
</feature>
<dbReference type="Proteomes" id="UP000322000">
    <property type="component" value="Chromosome 26"/>
</dbReference>
<dbReference type="InParanoid" id="A0A7E5WUN8"/>
<feature type="compositionally biased region" description="Polar residues" evidence="1">
    <location>
        <begin position="62"/>
        <end position="81"/>
    </location>
</feature>